<comment type="similarity">
    <text evidence="2 9">Belongs to the ABC-2 integral membrane protein family.</text>
</comment>
<dbReference type="InterPro" id="IPR047817">
    <property type="entry name" value="ABC2_TM_bact-type"/>
</dbReference>
<feature type="region of interest" description="Disordered" evidence="10">
    <location>
        <begin position="1"/>
        <end position="25"/>
    </location>
</feature>
<comment type="caution">
    <text evidence="12">The sequence shown here is derived from an EMBL/GenBank/DDBJ whole genome shotgun (WGS) entry which is preliminary data.</text>
</comment>
<dbReference type="EMBL" id="BMNT01000065">
    <property type="protein sequence ID" value="GGL19303.1"/>
    <property type="molecule type" value="Genomic_DNA"/>
</dbReference>
<evidence type="ECO:0000256" key="3">
    <source>
        <dbReference type="ARBA" id="ARBA00022448"/>
    </source>
</evidence>
<keyword evidence="13" id="KW-1185">Reference proteome</keyword>
<keyword evidence="6 9" id="KW-0812">Transmembrane</keyword>
<dbReference type="PANTHER" id="PTHR30413:SF8">
    <property type="entry name" value="TRANSPORT PERMEASE PROTEIN"/>
    <property type="match status" value="1"/>
</dbReference>
<evidence type="ECO:0000256" key="6">
    <source>
        <dbReference type="ARBA" id="ARBA00022692"/>
    </source>
</evidence>
<feature type="transmembrane region" description="Helical" evidence="9">
    <location>
        <begin position="220"/>
        <end position="238"/>
    </location>
</feature>
<comment type="subcellular location">
    <subcellularLocation>
        <location evidence="1">Cell inner membrane</location>
        <topology evidence="1">Multi-pass membrane protein</topology>
    </subcellularLocation>
    <subcellularLocation>
        <location evidence="9">Cell membrane</location>
        <topology evidence="9">Multi-pass membrane protein</topology>
    </subcellularLocation>
</comment>
<reference evidence="12" key="1">
    <citation type="journal article" date="2014" name="Int. J. Syst. Evol. Microbiol.">
        <title>Complete genome sequence of Corynebacterium casei LMG S-19264T (=DSM 44701T), isolated from a smear-ripened cheese.</title>
        <authorList>
            <consortium name="US DOE Joint Genome Institute (JGI-PGF)"/>
            <person name="Walter F."/>
            <person name="Albersmeier A."/>
            <person name="Kalinowski J."/>
            <person name="Ruckert C."/>
        </authorList>
    </citation>
    <scope>NUCLEOTIDE SEQUENCE</scope>
    <source>
        <strain evidence="12">JCM 13064</strain>
    </source>
</reference>
<dbReference type="RefSeq" id="WP_189167535.1">
    <property type="nucleotide sequence ID" value="NZ_BMNT01000065.1"/>
</dbReference>
<evidence type="ECO:0000256" key="10">
    <source>
        <dbReference type="SAM" id="MobiDB-lite"/>
    </source>
</evidence>
<dbReference type="Pfam" id="PF01061">
    <property type="entry name" value="ABC2_membrane"/>
    <property type="match status" value="1"/>
</dbReference>
<feature type="transmembrane region" description="Helical" evidence="9">
    <location>
        <begin position="184"/>
        <end position="208"/>
    </location>
</feature>
<name>A0A917VUB2_9ACTN</name>
<evidence type="ECO:0000313" key="13">
    <source>
        <dbReference type="Proteomes" id="UP000645217"/>
    </source>
</evidence>
<evidence type="ECO:0000256" key="1">
    <source>
        <dbReference type="ARBA" id="ARBA00004429"/>
    </source>
</evidence>
<dbReference type="GO" id="GO:0005886">
    <property type="term" value="C:plasma membrane"/>
    <property type="evidence" value="ECO:0007669"/>
    <property type="project" value="UniProtKB-SubCell"/>
</dbReference>
<feature type="transmembrane region" description="Helical" evidence="9">
    <location>
        <begin position="80"/>
        <end position="101"/>
    </location>
</feature>
<dbReference type="AlphaFoldDB" id="A0A917VUB2"/>
<evidence type="ECO:0000256" key="4">
    <source>
        <dbReference type="ARBA" id="ARBA00022475"/>
    </source>
</evidence>
<comment type="caution">
    <text evidence="9">Lacks conserved residue(s) required for the propagation of feature annotation.</text>
</comment>
<dbReference type="PANTHER" id="PTHR30413">
    <property type="entry name" value="INNER MEMBRANE TRANSPORT PERMEASE"/>
    <property type="match status" value="1"/>
</dbReference>
<dbReference type="InterPro" id="IPR013525">
    <property type="entry name" value="ABC2_TM"/>
</dbReference>
<evidence type="ECO:0000256" key="7">
    <source>
        <dbReference type="ARBA" id="ARBA00022989"/>
    </source>
</evidence>
<evidence type="ECO:0000313" key="12">
    <source>
        <dbReference type="EMBL" id="GGL19303.1"/>
    </source>
</evidence>
<keyword evidence="5" id="KW-0997">Cell inner membrane</keyword>
<evidence type="ECO:0000256" key="9">
    <source>
        <dbReference type="RuleBase" id="RU361157"/>
    </source>
</evidence>
<accession>A0A917VUB2</accession>
<feature type="transmembrane region" description="Helical" evidence="9">
    <location>
        <begin position="161"/>
        <end position="178"/>
    </location>
</feature>
<feature type="transmembrane region" description="Helical" evidence="9">
    <location>
        <begin position="290"/>
        <end position="310"/>
    </location>
</feature>
<dbReference type="GO" id="GO:0015920">
    <property type="term" value="P:lipopolysaccharide transport"/>
    <property type="evidence" value="ECO:0007669"/>
    <property type="project" value="TreeGrafter"/>
</dbReference>
<gene>
    <name evidence="12" type="ORF">GCM10007964_71670</name>
</gene>
<reference evidence="12" key="2">
    <citation type="submission" date="2020-09" db="EMBL/GenBank/DDBJ databases">
        <authorList>
            <person name="Sun Q."/>
            <person name="Ohkuma M."/>
        </authorList>
    </citation>
    <scope>NUCLEOTIDE SEQUENCE</scope>
    <source>
        <strain evidence="12">JCM 13064</strain>
    </source>
</reference>
<dbReference type="GO" id="GO:0140359">
    <property type="term" value="F:ABC-type transporter activity"/>
    <property type="evidence" value="ECO:0007669"/>
    <property type="project" value="InterPro"/>
</dbReference>
<sequence length="319" mass="36114">MSQPESAVADSRAGDRAAGPSPTGKESLAALAERHGLRRAIARPSLPVYLRQLWDRRHFVFTYATSRNVSKYSDSALGQLWQVLTPLLNAGVYYLMFGLILGQKKDITNYTAFLITGVFVYSYTQRSITGGAKSISGNLSLIRALHFPRAALPLAYTIQEFQQLAISMGVLFVIVLVTGEPLTWMWLLIPFALLLQTIFNVGMSLLLARVGAFVRDMNQLLPFILRTWLYTSGVFYSIPAKMKDNPEWARFLLEFNPPSVFIDLMRHLLLRTYPEDLAKHQFSHSSLGQLWLYAGFWAAVALIGGFWYFWRAEERYGRG</sequence>
<feature type="domain" description="ABC transmembrane type-2" evidence="11">
    <location>
        <begin position="77"/>
        <end position="312"/>
    </location>
</feature>
<evidence type="ECO:0000256" key="5">
    <source>
        <dbReference type="ARBA" id="ARBA00022519"/>
    </source>
</evidence>
<evidence type="ECO:0000256" key="8">
    <source>
        <dbReference type="ARBA" id="ARBA00023136"/>
    </source>
</evidence>
<proteinExistence type="inferred from homology"/>
<dbReference type="PROSITE" id="PS51012">
    <property type="entry name" value="ABC_TM2"/>
    <property type="match status" value="1"/>
</dbReference>
<keyword evidence="7 9" id="KW-1133">Transmembrane helix</keyword>
<protein>
    <recommendedName>
        <fullName evidence="9">Transport permease protein</fullName>
    </recommendedName>
</protein>
<keyword evidence="3 9" id="KW-0813">Transport</keyword>
<evidence type="ECO:0000259" key="11">
    <source>
        <dbReference type="PROSITE" id="PS51012"/>
    </source>
</evidence>
<organism evidence="12 13">
    <name type="scientific">Sphaerisporangium melleum</name>
    <dbReference type="NCBI Taxonomy" id="321316"/>
    <lineage>
        <taxon>Bacteria</taxon>
        <taxon>Bacillati</taxon>
        <taxon>Actinomycetota</taxon>
        <taxon>Actinomycetes</taxon>
        <taxon>Streptosporangiales</taxon>
        <taxon>Streptosporangiaceae</taxon>
        <taxon>Sphaerisporangium</taxon>
    </lineage>
</organism>
<dbReference type="Proteomes" id="UP000645217">
    <property type="component" value="Unassembled WGS sequence"/>
</dbReference>
<keyword evidence="8 9" id="KW-0472">Membrane</keyword>
<evidence type="ECO:0000256" key="2">
    <source>
        <dbReference type="ARBA" id="ARBA00007783"/>
    </source>
</evidence>
<keyword evidence="4 9" id="KW-1003">Cell membrane</keyword>